<dbReference type="EMBL" id="GBRH01241625">
    <property type="protein sequence ID" value="JAD56270.1"/>
    <property type="molecule type" value="Transcribed_RNA"/>
</dbReference>
<protein>
    <submittedName>
        <fullName evidence="1">Uncharacterized protein</fullName>
    </submittedName>
</protein>
<dbReference type="AlphaFoldDB" id="A0A0A9B526"/>
<name>A0A0A9B526_ARUDO</name>
<sequence>MARRFPWIHQFKLHCITLQHVKHIPSALAH</sequence>
<evidence type="ECO:0000313" key="1">
    <source>
        <dbReference type="EMBL" id="JAD56270.1"/>
    </source>
</evidence>
<reference evidence="1" key="2">
    <citation type="journal article" date="2015" name="Data Brief">
        <title>Shoot transcriptome of the giant reed, Arundo donax.</title>
        <authorList>
            <person name="Barrero R.A."/>
            <person name="Guerrero F.D."/>
            <person name="Moolhuijzen P."/>
            <person name="Goolsby J.A."/>
            <person name="Tidwell J."/>
            <person name="Bellgard S.E."/>
            <person name="Bellgard M.I."/>
        </authorList>
    </citation>
    <scope>NUCLEOTIDE SEQUENCE</scope>
    <source>
        <tissue evidence="1">Shoot tissue taken approximately 20 cm above the soil surface</tissue>
    </source>
</reference>
<reference evidence="1" key="1">
    <citation type="submission" date="2014-09" db="EMBL/GenBank/DDBJ databases">
        <authorList>
            <person name="Magalhaes I.L.F."/>
            <person name="Oliveira U."/>
            <person name="Santos F.R."/>
            <person name="Vidigal T.H.D.A."/>
            <person name="Brescovit A.D."/>
            <person name="Santos A.J."/>
        </authorList>
    </citation>
    <scope>NUCLEOTIDE SEQUENCE</scope>
    <source>
        <tissue evidence="1">Shoot tissue taken approximately 20 cm above the soil surface</tissue>
    </source>
</reference>
<proteinExistence type="predicted"/>
<organism evidence="1">
    <name type="scientific">Arundo donax</name>
    <name type="common">Giant reed</name>
    <name type="synonym">Donax arundinaceus</name>
    <dbReference type="NCBI Taxonomy" id="35708"/>
    <lineage>
        <taxon>Eukaryota</taxon>
        <taxon>Viridiplantae</taxon>
        <taxon>Streptophyta</taxon>
        <taxon>Embryophyta</taxon>
        <taxon>Tracheophyta</taxon>
        <taxon>Spermatophyta</taxon>
        <taxon>Magnoliopsida</taxon>
        <taxon>Liliopsida</taxon>
        <taxon>Poales</taxon>
        <taxon>Poaceae</taxon>
        <taxon>PACMAD clade</taxon>
        <taxon>Arundinoideae</taxon>
        <taxon>Arundineae</taxon>
        <taxon>Arundo</taxon>
    </lineage>
</organism>
<accession>A0A0A9B526</accession>